<accession>A0A540R8V4</accession>
<reference evidence="3 4" key="1">
    <citation type="submission" date="2019-06" db="EMBL/GenBank/DDBJ databases">
        <title>Draft genome of C. phoceense Strain 272.</title>
        <authorList>
            <person name="Pacheco L.G.C."/>
            <person name="Barberis C.M."/>
            <person name="Almuzara M.N."/>
            <person name="Traglia G.M."/>
            <person name="Santos C.S."/>
            <person name="Rocha D.J.P.G."/>
            <person name="Aguiar E.R.G.R."/>
            <person name="Vay C.A."/>
        </authorList>
    </citation>
    <scope>NUCLEOTIDE SEQUENCE [LARGE SCALE GENOMIC DNA]</scope>
    <source>
        <strain evidence="3 4">272</strain>
    </source>
</reference>
<organism evidence="3 4">
    <name type="scientific">Corynebacterium phoceense</name>
    <dbReference type="NCBI Taxonomy" id="1686286"/>
    <lineage>
        <taxon>Bacteria</taxon>
        <taxon>Bacillati</taxon>
        <taxon>Actinomycetota</taxon>
        <taxon>Actinomycetes</taxon>
        <taxon>Mycobacteriales</taxon>
        <taxon>Corynebacteriaceae</taxon>
        <taxon>Corynebacterium</taxon>
    </lineage>
</organism>
<comment type="caution">
    <text evidence="3">The sequence shown here is derived from an EMBL/GenBank/DDBJ whole genome shotgun (WGS) entry which is preliminary data.</text>
</comment>
<dbReference type="AlphaFoldDB" id="A0A540R8V4"/>
<evidence type="ECO:0000313" key="4">
    <source>
        <dbReference type="Proteomes" id="UP000318080"/>
    </source>
</evidence>
<keyword evidence="2" id="KW-0472">Membrane</keyword>
<dbReference type="RefSeq" id="WP_141628615.1">
    <property type="nucleotide sequence ID" value="NZ_VHIR01000003.1"/>
</dbReference>
<feature type="region of interest" description="Disordered" evidence="1">
    <location>
        <begin position="1"/>
        <end position="24"/>
    </location>
</feature>
<protein>
    <submittedName>
        <fullName evidence="3">Uncharacterized protein</fullName>
    </submittedName>
</protein>
<keyword evidence="2" id="KW-0812">Transmembrane</keyword>
<sequence>MNDPLAQLAAANPVPDESLTPEQQERADALLERLTQPAQKKRRPFLVAAAAVAVLALGVAVIPGLSNNATPQATAEEVLARAGEASASQADAPTLGQEYMKRTDSDGQATVTTEYEVQAGQLRQDTRTEGTSAALADFDPSPRITLAQLADAPSADALRDLAVATYGDAALGSLQLLLHPGLTSAQQKFVYDNLAAAGGNDLGSADITEGEDSLVTVYRDADHVSFSVLPSTGQIVEVHGLVAPDVTTRVEATAILGCVSVTGLEGPELISLACADNNYLVRDLKWSNWGADSARAEGTAFINDCDPNCADSGFAELPVTVTVRKPQECGYNAKLYSRLDVAYADEPARDETFDIGCDQSPTN</sequence>
<feature type="transmembrane region" description="Helical" evidence="2">
    <location>
        <begin position="45"/>
        <end position="65"/>
    </location>
</feature>
<name>A0A540R8V4_9CORY</name>
<dbReference type="Proteomes" id="UP000318080">
    <property type="component" value="Unassembled WGS sequence"/>
</dbReference>
<evidence type="ECO:0000313" key="3">
    <source>
        <dbReference type="EMBL" id="TQE44175.1"/>
    </source>
</evidence>
<gene>
    <name evidence="3" type="ORF">EJK80_03325</name>
</gene>
<evidence type="ECO:0000256" key="2">
    <source>
        <dbReference type="SAM" id="Phobius"/>
    </source>
</evidence>
<proteinExistence type="predicted"/>
<evidence type="ECO:0000256" key="1">
    <source>
        <dbReference type="SAM" id="MobiDB-lite"/>
    </source>
</evidence>
<dbReference type="STRING" id="1686286.GCA_900092335_01213"/>
<keyword evidence="4" id="KW-1185">Reference proteome</keyword>
<keyword evidence="2" id="KW-1133">Transmembrane helix</keyword>
<dbReference type="EMBL" id="VHIR01000003">
    <property type="protein sequence ID" value="TQE44175.1"/>
    <property type="molecule type" value="Genomic_DNA"/>
</dbReference>